<accession>A0A2P2MEL7</accession>
<proteinExistence type="predicted"/>
<dbReference type="AlphaFoldDB" id="A0A2P2MEL7"/>
<dbReference type="EMBL" id="GGEC01048211">
    <property type="protein sequence ID" value="MBX28695.1"/>
    <property type="molecule type" value="Transcribed_RNA"/>
</dbReference>
<organism evidence="1">
    <name type="scientific">Rhizophora mucronata</name>
    <name type="common">Asiatic mangrove</name>
    <dbReference type="NCBI Taxonomy" id="61149"/>
    <lineage>
        <taxon>Eukaryota</taxon>
        <taxon>Viridiplantae</taxon>
        <taxon>Streptophyta</taxon>
        <taxon>Embryophyta</taxon>
        <taxon>Tracheophyta</taxon>
        <taxon>Spermatophyta</taxon>
        <taxon>Magnoliopsida</taxon>
        <taxon>eudicotyledons</taxon>
        <taxon>Gunneridae</taxon>
        <taxon>Pentapetalae</taxon>
        <taxon>rosids</taxon>
        <taxon>fabids</taxon>
        <taxon>Malpighiales</taxon>
        <taxon>Rhizophoraceae</taxon>
        <taxon>Rhizophora</taxon>
    </lineage>
</organism>
<protein>
    <submittedName>
        <fullName evidence="1">Uncharacterized protein</fullName>
    </submittedName>
</protein>
<name>A0A2P2MEL7_RHIMU</name>
<reference evidence="1" key="1">
    <citation type="submission" date="2018-02" db="EMBL/GenBank/DDBJ databases">
        <title>Rhizophora mucronata_Transcriptome.</title>
        <authorList>
            <person name="Meera S.P."/>
            <person name="Sreeshan A."/>
            <person name="Augustine A."/>
        </authorList>
    </citation>
    <scope>NUCLEOTIDE SEQUENCE</scope>
    <source>
        <tissue evidence="1">Leaf</tissue>
    </source>
</reference>
<evidence type="ECO:0000313" key="1">
    <source>
        <dbReference type="EMBL" id="MBX28695.1"/>
    </source>
</evidence>
<sequence>MFIFLFLLHYSSPRFTNLPRETTVFPFSSFLLLVVSYRLDRFNHDYYYYYYF</sequence>